<dbReference type="RefSeq" id="WP_008473650.1">
    <property type="nucleotide sequence ID" value="NZ_AYZO01000025.1"/>
</dbReference>
<dbReference type="NCBIfam" id="TIGR02452">
    <property type="entry name" value="TIGR02452 family protein"/>
    <property type="match status" value="1"/>
</dbReference>
<dbReference type="PIRSF" id="PIRSF014899">
    <property type="entry name" value="UCP014899"/>
    <property type="match status" value="1"/>
</dbReference>
<sequence>MYSSTRITQVKVHNQLMTELYPQEIKYSIANSTIYGANAIFPQVELRATSTTKQELWTSSTTEAVTQLYQAYPHAKIAALNFADYEQTAGGYLNGALAQEEAVCFDSTLYQVLKHFDNYYAWNREHLNNYLYLDRALYSPKIIFHQNSYLATADVITCAAPFYRKSSQLGIDYDDALLAIAQRMAFVKELAETEKVDYLVLGAWGAGVFGFHSLDVAKLWKTTFNKNSTIKKVIYAVIPSRNNQAVDNFRKIFS</sequence>
<evidence type="ECO:0000313" key="2">
    <source>
        <dbReference type="EMBL" id="CCI87429.1"/>
    </source>
</evidence>
<dbReference type="OrthoDB" id="9806181at2"/>
<dbReference type="InterPro" id="IPR019261">
    <property type="entry name" value="PARG_cat_microbial"/>
</dbReference>
<reference evidence="2 3" key="1">
    <citation type="submission" date="2012-06" db="EMBL/GenBank/DDBJ databases">
        <title>Draft genome sequence of Lactobacillus gigeriorum CRBIP 24.85T, isolated from chicken crop.</title>
        <authorList>
            <person name="Cousin S."/>
            <person name="Ma L."/>
            <person name="Creno S."/>
            <person name="Clermont D."/>
            <person name="Loux V."/>
            <person name="Bizet C."/>
            <person name="Bouchier C."/>
        </authorList>
    </citation>
    <scope>NUCLEOTIDE SEQUENCE [LARGE SCALE GENOMIC DNA]</scope>
    <source>
        <strain evidence="3">CRBIP 24.85T</strain>
    </source>
</reference>
<dbReference type="EMBL" id="CAKC01000065">
    <property type="protein sequence ID" value="CCI87429.1"/>
    <property type="molecule type" value="Genomic_DNA"/>
</dbReference>
<evidence type="ECO:0000259" key="1">
    <source>
        <dbReference type="Pfam" id="PF10021"/>
    </source>
</evidence>
<dbReference type="InterPro" id="IPR012664">
    <property type="entry name" value="CHP02452"/>
</dbReference>
<dbReference type="InterPro" id="IPR043472">
    <property type="entry name" value="Macro_dom-like"/>
</dbReference>
<dbReference type="Proteomes" id="UP000009326">
    <property type="component" value="Unassembled WGS sequence"/>
</dbReference>
<gene>
    <name evidence="2" type="ORF">BN52_04760</name>
</gene>
<dbReference type="Pfam" id="PF10021">
    <property type="entry name" value="PARG_cat_microb"/>
    <property type="match status" value="1"/>
</dbReference>
<proteinExistence type="predicted"/>
<organism evidence="2 3">
    <name type="scientific">Lactobacillus gigeriorum DSM 23908 = CRBIP 24.85</name>
    <dbReference type="NCBI Taxonomy" id="1423751"/>
    <lineage>
        <taxon>Bacteria</taxon>
        <taxon>Bacillati</taxon>
        <taxon>Bacillota</taxon>
        <taxon>Bacilli</taxon>
        <taxon>Lactobacillales</taxon>
        <taxon>Lactobacillaceae</taxon>
        <taxon>Lactobacillus</taxon>
    </lineage>
</organism>
<protein>
    <recommendedName>
        <fullName evidence="1">Microbial-type PARG catalytic domain-containing protein</fullName>
    </recommendedName>
</protein>
<accession>I7KPP7</accession>
<dbReference type="STRING" id="1423751.FC38_GL000871"/>
<dbReference type="SUPFAM" id="SSF52949">
    <property type="entry name" value="Macro domain-like"/>
    <property type="match status" value="1"/>
</dbReference>
<dbReference type="PANTHER" id="PTHR35596:SF1">
    <property type="entry name" value="MICROBIAL-TYPE PARG CATALYTIC DOMAIN-CONTAINING PROTEIN"/>
    <property type="match status" value="1"/>
</dbReference>
<feature type="domain" description="Microbial-type PARG catalytic" evidence="1">
    <location>
        <begin position="23"/>
        <end position="145"/>
    </location>
</feature>
<dbReference type="AlphaFoldDB" id="I7KPP7"/>
<dbReference type="PANTHER" id="PTHR35596">
    <property type="entry name" value="DUF2263 DOMAIN-CONTAINING PROTEIN"/>
    <property type="match status" value="1"/>
</dbReference>
<comment type="caution">
    <text evidence="2">The sequence shown here is derived from an EMBL/GenBank/DDBJ whole genome shotgun (WGS) entry which is preliminary data.</text>
</comment>
<name>I7KPP7_9LACO</name>
<dbReference type="Gene3D" id="3.40.220.10">
    <property type="entry name" value="Leucine Aminopeptidase, subunit E, domain 1"/>
    <property type="match status" value="1"/>
</dbReference>
<evidence type="ECO:0000313" key="3">
    <source>
        <dbReference type="Proteomes" id="UP000009326"/>
    </source>
</evidence>